<dbReference type="PANTHER" id="PTHR27005">
    <property type="entry name" value="WALL-ASSOCIATED RECEPTOR KINASE-LIKE 21"/>
    <property type="match status" value="1"/>
</dbReference>
<dbReference type="GO" id="GO:0004674">
    <property type="term" value="F:protein serine/threonine kinase activity"/>
    <property type="evidence" value="ECO:0007669"/>
    <property type="project" value="UniProtKB-KW"/>
</dbReference>
<evidence type="ECO:0000256" key="1">
    <source>
        <dbReference type="ARBA" id="ARBA00022741"/>
    </source>
</evidence>
<feature type="domain" description="Protein kinase" evidence="3">
    <location>
        <begin position="1"/>
        <end position="127"/>
    </location>
</feature>
<proteinExistence type="predicted"/>
<reference evidence="5" key="1">
    <citation type="journal article" date="2018" name="Gigascience">
        <title>Genome assembly of the Pink Ipe (Handroanthus impetiginosus, Bignoniaceae), a highly valued, ecologically keystone Neotropical timber forest tree.</title>
        <authorList>
            <person name="Silva-Junior O.B."/>
            <person name="Grattapaglia D."/>
            <person name="Novaes E."/>
            <person name="Collevatti R.G."/>
        </authorList>
    </citation>
    <scope>NUCLEOTIDE SEQUENCE [LARGE SCALE GENOMIC DNA]</scope>
    <source>
        <strain evidence="5">cv. UFG-1</strain>
    </source>
</reference>
<dbReference type="PANTHER" id="PTHR27005:SF468">
    <property type="entry name" value="OS01G0310500 PROTEIN"/>
    <property type="match status" value="1"/>
</dbReference>
<dbReference type="GO" id="GO:0005886">
    <property type="term" value="C:plasma membrane"/>
    <property type="evidence" value="ECO:0007669"/>
    <property type="project" value="TreeGrafter"/>
</dbReference>
<gene>
    <name evidence="4" type="ORF">CDL12_08288</name>
</gene>
<keyword evidence="4" id="KW-0808">Transferase</keyword>
<keyword evidence="4" id="KW-0418">Kinase</keyword>
<evidence type="ECO:0000256" key="2">
    <source>
        <dbReference type="ARBA" id="ARBA00022840"/>
    </source>
</evidence>
<comment type="caution">
    <text evidence="4">The sequence shown here is derived from an EMBL/GenBank/DDBJ whole genome shotgun (WGS) entry which is preliminary data.</text>
</comment>
<dbReference type="InterPro" id="IPR011009">
    <property type="entry name" value="Kinase-like_dom_sf"/>
</dbReference>
<accession>A0A2G9HNE3</accession>
<dbReference type="EC" id="2.7.11.1" evidence="4"/>
<dbReference type="InterPro" id="IPR000719">
    <property type="entry name" value="Prot_kinase_dom"/>
</dbReference>
<dbReference type="STRING" id="429701.A0A2G9HNE3"/>
<dbReference type="GO" id="GO:0007166">
    <property type="term" value="P:cell surface receptor signaling pathway"/>
    <property type="evidence" value="ECO:0007669"/>
    <property type="project" value="InterPro"/>
</dbReference>
<dbReference type="AlphaFoldDB" id="A0A2G9HNE3"/>
<dbReference type="PROSITE" id="PS50011">
    <property type="entry name" value="PROTEIN_KINASE_DOM"/>
    <property type="match status" value="1"/>
</dbReference>
<dbReference type="OrthoDB" id="4062651at2759"/>
<dbReference type="EMBL" id="NKXS01001352">
    <property type="protein sequence ID" value="PIN19045.1"/>
    <property type="molecule type" value="Genomic_DNA"/>
</dbReference>
<keyword evidence="2" id="KW-0067">ATP-binding</keyword>
<organism evidence="4 5">
    <name type="scientific">Handroanthus impetiginosus</name>
    <dbReference type="NCBI Taxonomy" id="429701"/>
    <lineage>
        <taxon>Eukaryota</taxon>
        <taxon>Viridiplantae</taxon>
        <taxon>Streptophyta</taxon>
        <taxon>Embryophyta</taxon>
        <taxon>Tracheophyta</taxon>
        <taxon>Spermatophyta</taxon>
        <taxon>Magnoliopsida</taxon>
        <taxon>eudicotyledons</taxon>
        <taxon>Gunneridae</taxon>
        <taxon>Pentapetalae</taxon>
        <taxon>asterids</taxon>
        <taxon>lamiids</taxon>
        <taxon>Lamiales</taxon>
        <taxon>Bignoniaceae</taxon>
        <taxon>Crescentiina</taxon>
        <taxon>Tabebuia alliance</taxon>
        <taxon>Handroanthus</taxon>
    </lineage>
</organism>
<dbReference type="Gene3D" id="1.10.510.10">
    <property type="entry name" value="Transferase(Phosphotransferase) domain 1"/>
    <property type="match status" value="1"/>
</dbReference>
<keyword evidence="4" id="KW-0723">Serine/threonine-protein kinase</keyword>
<evidence type="ECO:0000313" key="5">
    <source>
        <dbReference type="Proteomes" id="UP000231279"/>
    </source>
</evidence>
<keyword evidence="1" id="KW-0547">Nucleotide-binding</keyword>
<dbReference type="Proteomes" id="UP000231279">
    <property type="component" value="Unassembled WGS sequence"/>
</dbReference>
<dbReference type="GO" id="GO:0005524">
    <property type="term" value="F:ATP binding"/>
    <property type="evidence" value="ECO:0007669"/>
    <property type="project" value="UniProtKB-KW"/>
</dbReference>
<sequence>MIIGKGGYRSNGTAHEGVLQNTNIVATKKSKEVDPSQIQQFINELIILSQVHHMNIVRLLGWEKHLKMAAETAGIVSYLHSAVSTPTIHRDIKSANILLDALFTAKVSDFGASRLVPLDRAQLSTIV</sequence>
<evidence type="ECO:0000313" key="4">
    <source>
        <dbReference type="EMBL" id="PIN19045.1"/>
    </source>
</evidence>
<dbReference type="SUPFAM" id="SSF56112">
    <property type="entry name" value="Protein kinase-like (PK-like)"/>
    <property type="match status" value="1"/>
</dbReference>
<keyword evidence="5" id="KW-1185">Reference proteome</keyword>
<dbReference type="Pfam" id="PF00069">
    <property type="entry name" value="Pkinase"/>
    <property type="match status" value="1"/>
</dbReference>
<dbReference type="InterPro" id="IPR045274">
    <property type="entry name" value="WAK-like"/>
</dbReference>
<dbReference type="Gene3D" id="3.30.200.20">
    <property type="entry name" value="Phosphorylase Kinase, domain 1"/>
    <property type="match status" value="1"/>
</dbReference>
<evidence type="ECO:0000259" key="3">
    <source>
        <dbReference type="PROSITE" id="PS50011"/>
    </source>
</evidence>
<name>A0A2G9HNE3_9LAMI</name>
<protein>
    <submittedName>
        <fullName evidence="4">Non-specific serine/threonine protein kinase</fullName>
        <ecNumber evidence="4">2.7.11.1</ecNumber>
    </submittedName>
</protein>